<evidence type="ECO:0000256" key="5">
    <source>
        <dbReference type="ARBA" id="ARBA00022475"/>
    </source>
</evidence>
<evidence type="ECO:0000259" key="20">
    <source>
        <dbReference type="PROSITE" id="PS50109"/>
    </source>
</evidence>
<evidence type="ECO:0000256" key="15">
    <source>
        <dbReference type="ARBA" id="ARBA00022989"/>
    </source>
</evidence>
<dbReference type="GO" id="GO:0000155">
    <property type="term" value="F:phosphorelay sensor kinase activity"/>
    <property type="evidence" value="ECO:0007669"/>
    <property type="project" value="InterPro"/>
</dbReference>
<dbReference type="OrthoDB" id="9810730at2"/>
<dbReference type="SUPFAM" id="SSF103190">
    <property type="entry name" value="Sensory domain-like"/>
    <property type="match status" value="1"/>
</dbReference>
<organism evidence="22 23">
    <name type="scientific">Vibrio nereis</name>
    <dbReference type="NCBI Taxonomy" id="693"/>
    <lineage>
        <taxon>Bacteria</taxon>
        <taxon>Pseudomonadati</taxon>
        <taxon>Pseudomonadota</taxon>
        <taxon>Gammaproteobacteria</taxon>
        <taxon>Vibrionales</taxon>
        <taxon>Vibrionaceae</taxon>
        <taxon>Vibrio</taxon>
    </lineage>
</organism>
<dbReference type="Pfam" id="PF00072">
    <property type="entry name" value="Response_reg"/>
    <property type="match status" value="1"/>
</dbReference>
<evidence type="ECO:0000256" key="8">
    <source>
        <dbReference type="ARBA" id="ARBA00022679"/>
    </source>
</evidence>
<dbReference type="Gene3D" id="3.30.450.220">
    <property type="entry name" value="LuxQ periplasmic domain, N-terminal subdomain"/>
    <property type="match status" value="1"/>
</dbReference>
<dbReference type="InterPro" id="IPR003594">
    <property type="entry name" value="HATPase_dom"/>
</dbReference>
<keyword evidence="16" id="KW-0902">Two-component regulatory system</keyword>
<evidence type="ECO:0000256" key="10">
    <source>
        <dbReference type="ARBA" id="ARBA00022741"/>
    </source>
</evidence>
<evidence type="ECO:0000256" key="16">
    <source>
        <dbReference type="ARBA" id="ARBA00023012"/>
    </source>
</evidence>
<feature type="domain" description="Histidine kinase" evidence="20">
    <location>
        <begin position="480"/>
        <end position="700"/>
    </location>
</feature>
<evidence type="ECO:0000256" key="13">
    <source>
        <dbReference type="ARBA" id="ARBA00022840"/>
    </source>
</evidence>
<feature type="transmembrane region" description="Helical" evidence="19">
    <location>
        <begin position="281"/>
        <end position="302"/>
    </location>
</feature>
<sequence length="848" mass="95537">MRFLFKRGKNHQLATLLTNSIFLIIGVLVLVMVLQNYQVNREVVAQEVERTKTQTQSLVQEIFNFHLKSLEIHQDSYSRSESLVDAILSEDAEAVDLFFTALDQIIPNLTPDFRLLATSDGVVWDDGNYQFYGLSHQQLHSMNNGIVFGNDWHLSQTPSSMGTRYVMLRRTPVVNIASGEIVAHLYIGVVLNNNFSLINVLEQGSNADELFLAVGSEIIASSTKAEYARHIKWLDQSSNSINASRYMVSKTDLMITGVPTYLSIYTVQSNEHIEGFIKSHYLWMAFTGMLIAFVAVYTRLWLGKRVSVELDKLMSYIQSTISKQKIEAYQGSSIEEFDRIGENFELSVKRLKEREKQFADLFNFSLTPITLWSTDCELIRYNSAAEKSFRDLETKQNLLSALQPHISMCARGSTLTGVNTTIGSKTYRWNLSPIVSDDATKQIMAQGQDITSFVEAEKQSQAAKEEAEESARVRADFLAKMSHELRTPLNGILGVSQLLKHHNKENTALEHIDVLCHSGEHLLAVLNDILDFSKIEQGKFHIQHSEFRLSELLNTAEKIFLPLCKEKGVELNISSDAQPDMWADSDQVRLNQILFNLISNAVKFTHTGSVAVDLKCSKPDSFHLLEITVEDTGIGIDEAQIAHVFEPFVQAESTTTREYGGSGLGLAIVHSLVELMNGTIELTSEIDKGTKVVVTLPVDISYGERNPESDELLVEPSQLFSHSVHVLLVEDNHTNAFIAKAFCEKYGMKVTWVKDGRKAIEFLREHEDVALVLMDNQLPNLDGIEATRIIRDELRLNMPIYACTADGLEETKRAFITNGADYVLVKPIKQLALNKAMIHFKENFYTEE</sequence>
<keyword evidence="15 19" id="KW-1133">Transmembrane helix</keyword>
<dbReference type="InterPro" id="IPR043056">
    <property type="entry name" value="LuxQ-periplasm_N"/>
</dbReference>
<dbReference type="InterPro" id="IPR011006">
    <property type="entry name" value="CheY-like_superfamily"/>
</dbReference>
<keyword evidence="7 18" id="KW-0597">Phosphoprotein</keyword>
<dbReference type="Gene3D" id="3.30.450.20">
    <property type="entry name" value="PAS domain"/>
    <property type="match status" value="1"/>
</dbReference>
<keyword evidence="23" id="KW-1185">Reference proteome</keyword>
<evidence type="ECO:0000256" key="17">
    <source>
        <dbReference type="ARBA" id="ARBA00023136"/>
    </source>
</evidence>
<dbReference type="InterPro" id="IPR003661">
    <property type="entry name" value="HisK_dim/P_dom"/>
</dbReference>
<dbReference type="FunFam" id="3.30.565.10:FF:000010">
    <property type="entry name" value="Sensor histidine kinase RcsC"/>
    <property type="match status" value="1"/>
</dbReference>
<dbReference type="Proteomes" id="UP000037515">
    <property type="component" value="Unassembled WGS sequence"/>
</dbReference>
<dbReference type="STRING" id="693.AKJ17_05755"/>
<dbReference type="InterPro" id="IPR029151">
    <property type="entry name" value="Sensor-like_sf"/>
</dbReference>
<dbReference type="SMART" id="SM00448">
    <property type="entry name" value="REC"/>
    <property type="match status" value="1"/>
</dbReference>
<dbReference type="InterPro" id="IPR001789">
    <property type="entry name" value="Sig_transdc_resp-reg_receiver"/>
</dbReference>
<dbReference type="InterPro" id="IPR015387">
    <property type="entry name" value="LuxQ-periplasm_dom"/>
</dbReference>
<evidence type="ECO:0000259" key="21">
    <source>
        <dbReference type="PROSITE" id="PS50110"/>
    </source>
</evidence>
<evidence type="ECO:0000313" key="22">
    <source>
        <dbReference type="EMBL" id="KOO04410.1"/>
    </source>
</evidence>
<protein>
    <recommendedName>
        <fullName evidence="4">Autoinducer 2 sensor kinase/phosphatase LuxQ</fullName>
        <ecNumber evidence="3">2.7.13.3</ecNumber>
    </recommendedName>
</protein>
<keyword evidence="13" id="KW-0067">ATP-binding</keyword>
<reference evidence="22" key="1">
    <citation type="submission" date="2015-08" db="EMBL/GenBank/DDBJ databases">
        <title>Complete DNA Sequence of Pseudomonas syringae pv. actinidiae, the Causal Agent of Kiwifruit Canker Disease.</title>
        <authorList>
            <person name="Rikkerink E.H.A."/>
            <person name="Fineran P.C."/>
        </authorList>
    </citation>
    <scope>NUCLEOTIDE SEQUENCE</scope>
    <source>
        <strain evidence="22">DSM 19584</strain>
    </source>
</reference>
<dbReference type="GO" id="GO:0005524">
    <property type="term" value="F:ATP binding"/>
    <property type="evidence" value="ECO:0007669"/>
    <property type="project" value="UniProtKB-KW"/>
</dbReference>
<dbReference type="InterPro" id="IPR005467">
    <property type="entry name" value="His_kinase_dom"/>
</dbReference>
<dbReference type="Gene3D" id="3.30.565.10">
    <property type="entry name" value="Histidine kinase-like ATPase, C-terminal domain"/>
    <property type="match status" value="1"/>
</dbReference>
<dbReference type="PROSITE" id="PS50110">
    <property type="entry name" value="RESPONSE_REGULATORY"/>
    <property type="match status" value="1"/>
</dbReference>
<dbReference type="GO" id="GO:0005886">
    <property type="term" value="C:plasma membrane"/>
    <property type="evidence" value="ECO:0007669"/>
    <property type="project" value="UniProtKB-SubCell"/>
</dbReference>
<keyword evidence="14" id="KW-0904">Protein phosphatase</keyword>
<feature type="modified residue" description="4-aspartylphosphate" evidence="18">
    <location>
        <position position="775"/>
    </location>
</feature>
<dbReference type="EMBL" id="LHPJ01000005">
    <property type="protein sequence ID" value="KOO04410.1"/>
    <property type="molecule type" value="Genomic_DNA"/>
</dbReference>
<dbReference type="PANTHER" id="PTHR43047:SF64">
    <property type="entry name" value="HISTIDINE KINASE CONTAINING CHEY-HOMOLOGOUS RECEIVER DOMAIN AND PAS DOMAIN-RELATED"/>
    <property type="match status" value="1"/>
</dbReference>
<dbReference type="Pfam" id="PF09308">
    <property type="entry name" value="LuxQ-periplasm"/>
    <property type="match status" value="1"/>
</dbReference>
<evidence type="ECO:0000256" key="14">
    <source>
        <dbReference type="ARBA" id="ARBA00022912"/>
    </source>
</evidence>
<keyword evidence="8" id="KW-0808">Transferase</keyword>
<name>A0A0M0HQL8_VIBNE</name>
<dbReference type="InterPro" id="IPR004358">
    <property type="entry name" value="Sig_transdc_His_kin-like_C"/>
</dbReference>
<accession>A0A0M0HQL8</accession>
<feature type="transmembrane region" description="Helical" evidence="19">
    <location>
        <begin position="12"/>
        <end position="34"/>
    </location>
</feature>
<keyword evidence="6" id="KW-0997">Cell inner membrane</keyword>
<evidence type="ECO:0000256" key="3">
    <source>
        <dbReference type="ARBA" id="ARBA00012438"/>
    </source>
</evidence>
<evidence type="ECO:0000256" key="2">
    <source>
        <dbReference type="ARBA" id="ARBA00004429"/>
    </source>
</evidence>
<evidence type="ECO:0000256" key="11">
    <source>
        <dbReference type="ARBA" id="ARBA00022777"/>
    </source>
</evidence>
<dbReference type="GO" id="GO:0004721">
    <property type="term" value="F:phosphoprotein phosphatase activity"/>
    <property type="evidence" value="ECO:0007669"/>
    <property type="project" value="UniProtKB-KW"/>
</dbReference>
<keyword evidence="11" id="KW-0418">Kinase</keyword>
<dbReference type="AlphaFoldDB" id="A0A0M0HQL8"/>
<comment type="caution">
    <text evidence="22">The sequence shown here is derived from an EMBL/GenBank/DDBJ whole genome shotgun (WGS) entry which is preliminary data.</text>
</comment>
<proteinExistence type="predicted"/>
<dbReference type="Pfam" id="PF00512">
    <property type="entry name" value="HisKA"/>
    <property type="match status" value="1"/>
</dbReference>
<evidence type="ECO:0000256" key="19">
    <source>
        <dbReference type="SAM" id="Phobius"/>
    </source>
</evidence>
<dbReference type="Gene3D" id="3.40.50.2300">
    <property type="match status" value="1"/>
</dbReference>
<evidence type="ECO:0000256" key="1">
    <source>
        <dbReference type="ARBA" id="ARBA00000085"/>
    </source>
</evidence>
<keyword evidence="9 19" id="KW-0812">Transmembrane</keyword>
<dbReference type="SMART" id="SM00388">
    <property type="entry name" value="HisKA"/>
    <property type="match status" value="1"/>
</dbReference>
<evidence type="ECO:0000256" key="12">
    <source>
        <dbReference type="ARBA" id="ARBA00022801"/>
    </source>
</evidence>
<dbReference type="RefSeq" id="WP_053394824.1">
    <property type="nucleotide sequence ID" value="NZ_LHPJ01000005.1"/>
</dbReference>
<keyword evidence="10" id="KW-0547">Nucleotide-binding</keyword>
<dbReference type="SUPFAM" id="SSF55874">
    <property type="entry name" value="ATPase domain of HSP90 chaperone/DNA topoisomerase II/histidine kinase"/>
    <property type="match status" value="1"/>
</dbReference>
<dbReference type="Gene3D" id="1.10.287.130">
    <property type="match status" value="1"/>
</dbReference>
<evidence type="ECO:0000256" key="7">
    <source>
        <dbReference type="ARBA" id="ARBA00022553"/>
    </source>
</evidence>
<gene>
    <name evidence="22" type="ORF">AKJ17_05755</name>
</gene>
<dbReference type="NCBIfam" id="NF041947">
    <property type="entry name" value="LuxQ_Vibrio"/>
    <property type="match status" value="1"/>
</dbReference>
<dbReference type="CDD" id="cd16922">
    <property type="entry name" value="HATPase_EvgS-ArcB-TorS-like"/>
    <property type="match status" value="1"/>
</dbReference>
<comment type="catalytic activity">
    <reaction evidence="1">
        <text>ATP + protein L-histidine = ADP + protein N-phospho-L-histidine.</text>
        <dbReference type="EC" id="2.7.13.3"/>
    </reaction>
</comment>
<evidence type="ECO:0000256" key="6">
    <source>
        <dbReference type="ARBA" id="ARBA00022519"/>
    </source>
</evidence>
<keyword evidence="5" id="KW-1003">Cell membrane</keyword>
<dbReference type="InterPro" id="IPR036890">
    <property type="entry name" value="HATPase_C_sf"/>
</dbReference>
<dbReference type="Pfam" id="PF02518">
    <property type="entry name" value="HATPase_c"/>
    <property type="match status" value="1"/>
</dbReference>
<keyword evidence="17 19" id="KW-0472">Membrane</keyword>
<dbReference type="FunFam" id="1.10.287.130:FF:000091">
    <property type="entry name" value="Autoinducer 2 sensor kinase/phosphatase LuxQ"/>
    <property type="match status" value="1"/>
</dbReference>
<comment type="subcellular location">
    <subcellularLocation>
        <location evidence="2">Cell inner membrane</location>
        <topology evidence="2">Multi-pass membrane protein</topology>
    </subcellularLocation>
</comment>
<evidence type="ECO:0000256" key="4">
    <source>
        <dbReference type="ARBA" id="ARBA00019468"/>
    </source>
</evidence>
<dbReference type="PATRIC" id="fig|693.5.peg.1171"/>
<dbReference type="PRINTS" id="PR00344">
    <property type="entry name" value="BCTRLSENSOR"/>
</dbReference>
<dbReference type="SUPFAM" id="SSF47384">
    <property type="entry name" value="Homodimeric domain of signal transducing histidine kinase"/>
    <property type="match status" value="1"/>
</dbReference>
<dbReference type="CDD" id="cd00082">
    <property type="entry name" value="HisKA"/>
    <property type="match status" value="1"/>
</dbReference>
<dbReference type="InterPro" id="IPR036097">
    <property type="entry name" value="HisK_dim/P_sf"/>
</dbReference>
<dbReference type="InterPro" id="IPR053413">
    <property type="entry name" value="AI-2_sensor_kinase/phosphatase"/>
</dbReference>
<dbReference type="PANTHER" id="PTHR43047">
    <property type="entry name" value="TWO-COMPONENT HISTIDINE PROTEIN KINASE"/>
    <property type="match status" value="1"/>
</dbReference>
<keyword evidence="12" id="KW-0378">Hydrolase</keyword>
<dbReference type="CDD" id="cd17546">
    <property type="entry name" value="REC_hyHK_CKI1_RcsC-like"/>
    <property type="match status" value="1"/>
</dbReference>
<dbReference type="SMART" id="SM00387">
    <property type="entry name" value="HATPase_c"/>
    <property type="match status" value="1"/>
</dbReference>
<dbReference type="EC" id="2.7.13.3" evidence="3"/>
<evidence type="ECO:0000313" key="23">
    <source>
        <dbReference type="Proteomes" id="UP000037515"/>
    </source>
</evidence>
<feature type="domain" description="Response regulatory" evidence="21">
    <location>
        <begin position="725"/>
        <end position="841"/>
    </location>
</feature>
<evidence type="ECO:0000256" key="18">
    <source>
        <dbReference type="PROSITE-ProRule" id="PRU00169"/>
    </source>
</evidence>
<dbReference type="Gene3D" id="2.20.20.100">
    <property type="entry name" value="LuxQ periplasmic domain, C-terminal subdomain"/>
    <property type="match status" value="1"/>
</dbReference>
<dbReference type="PROSITE" id="PS50109">
    <property type="entry name" value="HIS_KIN"/>
    <property type="match status" value="1"/>
</dbReference>
<dbReference type="SUPFAM" id="SSF52172">
    <property type="entry name" value="CheY-like"/>
    <property type="match status" value="1"/>
</dbReference>
<evidence type="ECO:0000256" key="9">
    <source>
        <dbReference type="ARBA" id="ARBA00022692"/>
    </source>
</evidence>